<name>A0A0Z8JXV8_STRSU</name>
<accession>A0A0Z8JXV8</accession>
<evidence type="ECO:0000313" key="3">
    <source>
        <dbReference type="Proteomes" id="UP000069831"/>
    </source>
</evidence>
<feature type="signal peptide" evidence="1">
    <location>
        <begin position="1"/>
        <end position="24"/>
    </location>
</feature>
<reference evidence="2 3" key="1">
    <citation type="submission" date="2016-02" db="EMBL/GenBank/DDBJ databases">
        <authorList>
            <consortium name="Pathogen Informatics"/>
        </authorList>
    </citation>
    <scope>NUCLEOTIDE SEQUENCE [LARGE SCALE GENOMIC DNA]</scope>
    <source>
        <strain evidence="2 3">LSS95</strain>
    </source>
</reference>
<proteinExistence type="predicted"/>
<dbReference type="Proteomes" id="UP000069831">
    <property type="component" value="Unassembled WGS sequence"/>
</dbReference>
<organism evidence="2 3">
    <name type="scientific">Streptococcus suis</name>
    <dbReference type="NCBI Taxonomy" id="1307"/>
    <lineage>
        <taxon>Bacteria</taxon>
        <taxon>Bacillati</taxon>
        <taxon>Bacillota</taxon>
        <taxon>Bacilli</taxon>
        <taxon>Lactobacillales</taxon>
        <taxon>Streptococcaceae</taxon>
        <taxon>Streptococcus</taxon>
    </lineage>
</organism>
<feature type="chain" id="PRO_5039032113" description="Lipoprotein" evidence="1">
    <location>
        <begin position="25"/>
        <end position="226"/>
    </location>
</feature>
<dbReference type="AlphaFoldDB" id="A0A0Z8JXV8"/>
<gene>
    <name evidence="2" type="ORF">ERS132457_00279</name>
</gene>
<sequence>MKKYWKRTVLILSLFLLMGCAASSETKKSDASTKSSINTQLSGVEDPIQLYFERLDRNIKNYLKEDIKKDILDDVDIDNIWFNSIPYYTPTEKEMEAIIDAYWERYIKDWDDYTISLKADSVTEIMIEINYRWEEPDMTLLNQKIEDRENGLKKTLNGDHAKMFQMIAQEIPDIIRNMPESETTAREPEYYSRILNEVASENKEDSNSIDDVNLEFLYRPLSQLYP</sequence>
<dbReference type="PROSITE" id="PS51257">
    <property type="entry name" value="PROKAR_LIPOPROTEIN"/>
    <property type="match status" value="1"/>
</dbReference>
<evidence type="ECO:0000256" key="1">
    <source>
        <dbReference type="SAM" id="SignalP"/>
    </source>
</evidence>
<evidence type="ECO:0000313" key="2">
    <source>
        <dbReference type="EMBL" id="CYV56936.1"/>
    </source>
</evidence>
<dbReference type="EMBL" id="FIIR01000002">
    <property type="protein sequence ID" value="CYV56936.1"/>
    <property type="molecule type" value="Genomic_DNA"/>
</dbReference>
<evidence type="ECO:0008006" key="4">
    <source>
        <dbReference type="Google" id="ProtNLM"/>
    </source>
</evidence>
<keyword evidence="1" id="KW-0732">Signal</keyword>
<protein>
    <recommendedName>
        <fullName evidence="4">Lipoprotein</fullName>
    </recommendedName>
</protein>
<dbReference type="RefSeq" id="WP_044754138.1">
    <property type="nucleotide sequence ID" value="NZ_CEEK01000030.1"/>
</dbReference>